<dbReference type="PANTHER" id="PTHR34960">
    <property type="entry name" value="EMB|CAB68146.1-RELATED"/>
    <property type="match status" value="1"/>
</dbReference>
<gene>
    <name evidence="4" type="ORF">SELMODRAFT_444317</name>
</gene>
<dbReference type="PANTHER" id="PTHR34960:SF1">
    <property type="entry name" value="EMB|CAB68146.1-RELATED"/>
    <property type="match status" value="1"/>
</dbReference>
<evidence type="ECO:0000256" key="1">
    <source>
        <dbReference type="SAM" id="MobiDB-lite"/>
    </source>
</evidence>
<dbReference type="eggNOG" id="ENOG502QTG6">
    <property type="taxonomic scope" value="Eukaryota"/>
</dbReference>
<dbReference type="EMBL" id="GL377607">
    <property type="protein sequence ID" value="EFJ19110.1"/>
    <property type="molecule type" value="Genomic_DNA"/>
</dbReference>
<proteinExistence type="predicted"/>
<dbReference type="InParanoid" id="D8S8X9"/>
<protein>
    <recommendedName>
        <fullName evidence="3">DUF7780 domain-containing protein</fullName>
    </recommendedName>
</protein>
<feature type="region of interest" description="Disordered" evidence="1">
    <location>
        <begin position="387"/>
        <end position="426"/>
    </location>
</feature>
<keyword evidence="2" id="KW-0812">Transmembrane</keyword>
<reference evidence="4 5" key="1">
    <citation type="journal article" date="2011" name="Science">
        <title>The Selaginella genome identifies genetic changes associated with the evolution of vascular plants.</title>
        <authorList>
            <person name="Banks J.A."/>
            <person name="Nishiyama T."/>
            <person name="Hasebe M."/>
            <person name="Bowman J.L."/>
            <person name="Gribskov M."/>
            <person name="dePamphilis C."/>
            <person name="Albert V.A."/>
            <person name="Aono N."/>
            <person name="Aoyama T."/>
            <person name="Ambrose B.A."/>
            <person name="Ashton N.W."/>
            <person name="Axtell M.J."/>
            <person name="Barker E."/>
            <person name="Barker M.S."/>
            <person name="Bennetzen J.L."/>
            <person name="Bonawitz N.D."/>
            <person name="Chapple C."/>
            <person name="Cheng C."/>
            <person name="Correa L.G."/>
            <person name="Dacre M."/>
            <person name="DeBarry J."/>
            <person name="Dreyer I."/>
            <person name="Elias M."/>
            <person name="Engstrom E.M."/>
            <person name="Estelle M."/>
            <person name="Feng L."/>
            <person name="Finet C."/>
            <person name="Floyd S.K."/>
            <person name="Frommer W.B."/>
            <person name="Fujita T."/>
            <person name="Gramzow L."/>
            <person name="Gutensohn M."/>
            <person name="Harholt J."/>
            <person name="Hattori M."/>
            <person name="Heyl A."/>
            <person name="Hirai T."/>
            <person name="Hiwatashi Y."/>
            <person name="Ishikawa M."/>
            <person name="Iwata M."/>
            <person name="Karol K.G."/>
            <person name="Koehler B."/>
            <person name="Kolukisaoglu U."/>
            <person name="Kubo M."/>
            <person name="Kurata T."/>
            <person name="Lalonde S."/>
            <person name="Li K."/>
            <person name="Li Y."/>
            <person name="Litt A."/>
            <person name="Lyons E."/>
            <person name="Manning G."/>
            <person name="Maruyama T."/>
            <person name="Michael T.P."/>
            <person name="Mikami K."/>
            <person name="Miyazaki S."/>
            <person name="Morinaga S."/>
            <person name="Murata T."/>
            <person name="Mueller-Roeber B."/>
            <person name="Nelson D.R."/>
            <person name="Obara M."/>
            <person name="Oguri Y."/>
            <person name="Olmstead R.G."/>
            <person name="Onodera N."/>
            <person name="Petersen B.L."/>
            <person name="Pils B."/>
            <person name="Prigge M."/>
            <person name="Rensing S.A."/>
            <person name="Riano-Pachon D.M."/>
            <person name="Roberts A.W."/>
            <person name="Sato Y."/>
            <person name="Scheller H.V."/>
            <person name="Schulz B."/>
            <person name="Schulz C."/>
            <person name="Shakirov E.V."/>
            <person name="Shibagaki N."/>
            <person name="Shinohara N."/>
            <person name="Shippen D.E."/>
            <person name="Soerensen I."/>
            <person name="Sotooka R."/>
            <person name="Sugimoto N."/>
            <person name="Sugita M."/>
            <person name="Sumikawa N."/>
            <person name="Tanurdzic M."/>
            <person name="Theissen G."/>
            <person name="Ulvskov P."/>
            <person name="Wakazuki S."/>
            <person name="Weng J.K."/>
            <person name="Willats W.W."/>
            <person name="Wipf D."/>
            <person name="Wolf P.G."/>
            <person name="Yang L."/>
            <person name="Zimmer A.D."/>
            <person name="Zhu Q."/>
            <person name="Mitros T."/>
            <person name="Hellsten U."/>
            <person name="Loque D."/>
            <person name="Otillar R."/>
            <person name="Salamov A."/>
            <person name="Schmutz J."/>
            <person name="Shapiro H."/>
            <person name="Lindquist E."/>
            <person name="Lucas S."/>
            <person name="Rokhsar D."/>
            <person name="Grigoriev I.V."/>
        </authorList>
    </citation>
    <scope>NUCLEOTIDE SEQUENCE [LARGE SCALE GENOMIC DNA]</scope>
</reference>
<dbReference type="KEGG" id="smo:SELMODRAFT_444317"/>
<keyword evidence="5" id="KW-1185">Reference proteome</keyword>
<dbReference type="FunCoup" id="D8S8X9">
    <property type="interactions" value="140"/>
</dbReference>
<dbReference type="OMA" id="IIMKQIC"/>
<feature type="domain" description="DUF7780" evidence="3">
    <location>
        <begin position="123"/>
        <end position="378"/>
    </location>
</feature>
<accession>D8S8X9</accession>
<dbReference type="Proteomes" id="UP000001514">
    <property type="component" value="Unassembled WGS sequence"/>
</dbReference>
<dbReference type="InterPro" id="IPR056682">
    <property type="entry name" value="DUF7780"/>
</dbReference>
<evidence type="ECO:0000313" key="5">
    <source>
        <dbReference type="Proteomes" id="UP000001514"/>
    </source>
</evidence>
<name>D8S8X9_SELML</name>
<organism evidence="5">
    <name type="scientific">Selaginella moellendorffii</name>
    <name type="common">Spikemoss</name>
    <dbReference type="NCBI Taxonomy" id="88036"/>
    <lineage>
        <taxon>Eukaryota</taxon>
        <taxon>Viridiplantae</taxon>
        <taxon>Streptophyta</taxon>
        <taxon>Embryophyta</taxon>
        <taxon>Tracheophyta</taxon>
        <taxon>Lycopodiopsida</taxon>
        <taxon>Selaginellales</taxon>
        <taxon>Selaginellaceae</taxon>
        <taxon>Selaginella</taxon>
    </lineage>
</organism>
<feature type="compositionally biased region" description="Low complexity" evidence="1">
    <location>
        <begin position="99"/>
        <end position="117"/>
    </location>
</feature>
<feature type="region of interest" description="Disordered" evidence="1">
    <location>
        <begin position="99"/>
        <end position="120"/>
    </location>
</feature>
<dbReference type="STRING" id="88036.D8S8X9"/>
<evidence type="ECO:0000313" key="4">
    <source>
        <dbReference type="EMBL" id="EFJ19110.1"/>
    </source>
</evidence>
<dbReference type="Gramene" id="EFJ19110">
    <property type="protein sequence ID" value="EFJ19110"/>
    <property type="gene ID" value="SELMODRAFT_444317"/>
</dbReference>
<keyword evidence="2" id="KW-0472">Membrane</keyword>
<dbReference type="HOGENOM" id="CLU_032865_0_0_1"/>
<evidence type="ECO:0000256" key="2">
    <source>
        <dbReference type="SAM" id="Phobius"/>
    </source>
</evidence>
<sequence>MRAILFTEELMGVALKFSKKSSSIGSLWVWWEPAISNSSTLAPDSSSKIIANRKPSSSFHRRIQTGISLCFATLLFTALVFFLVCALDSSFAIKNFNHPSSSPSPFSSSSSSSSSSRRQSRAAAMQGMGTIFRPGTRSMSEIVIAHVEEDLPSQELRLFLRNLLRSGLSARADVVLLFPGDPRAPGYAAVVEEEIENFNNLLLQSGCSISNASTSSRIANGSMALGPSCRRGSLLLSNSSLSPLNLEAFARAEEEGRARAEWALARALKNSSTPGLSEQEIEEWIQRRAGNWIPPLGSIMGFDVAELEPLDTLSGFIDRPPIQLRRWLCYQMLLGMARQHQRYRQVMIAQAKGVFLLGDSLLAIARRRKDSRALVLVTEDRTWLEEATANPGRSSSAAREILSSGSGEEEEEEAAPPQLDKRKRAYGPRLRRRRRRVGLIEEVYGRQVWGAIEREDKAEWAVVSSAVVAGGTRAVRALAEAVATEVARAAMMRRSRRAFGDQAVLNYVVRRNVNVLGRKVVEQMVFVDAGGGVGGDAGVVRVVTGGTVPELGGTARYDVLVAAAGSSGELARIVGADLCSSPRESAVYSDCQQSNSSGDRDHRDQ</sequence>
<dbReference type="AlphaFoldDB" id="D8S8X9"/>
<feature type="transmembrane region" description="Helical" evidence="2">
    <location>
        <begin position="63"/>
        <end position="84"/>
    </location>
</feature>
<dbReference type="Pfam" id="PF25002">
    <property type="entry name" value="DUF7780"/>
    <property type="match status" value="2"/>
</dbReference>
<keyword evidence="2" id="KW-1133">Transmembrane helix</keyword>
<feature type="domain" description="DUF7780" evidence="3">
    <location>
        <begin position="458"/>
        <end position="513"/>
    </location>
</feature>
<evidence type="ECO:0000259" key="3">
    <source>
        <dbReference type="Pfam" id="PF25002"/>
    </source>
</evidence>
<dbReference type="OrthoDB" id="1921707at2759"/>